<dbReference type="AlphaFoldDB" id="A0A369USK6"/>
<name>A0A369USK6_9GAMM</name>
<feature type="transmembrane region" description="Helical" evidence="7">
    <location>
        <begin position="339"/>
        <end position="360"/>
    </location>
</feature>
<evidence type="ECO:0000259" key="8">
    <source>
        <dbReference type="Pfam" id="PF02687"/>
    </source>
</evidence>
<dbReference type="InterPro" id="IPR003838">
    <property type="entry name" value="ABC3_permease_C"/>
</dbReference>
<keyword evidence="11" id="KW-1185">Reference proteome</keyword>
<evidence type="ECO:0000256" key="3">
    <source>
        <dbReference type="ARBA" id="ARBA00022692"/>
    </source>
</evidence>
<feature type="transmembrane region" description="Helical" evidence="7">
    <location>
        <begin position="283"/>
        <end position="310"/>
    </location>
</feature>
<dbReference type="Pfam" id="PF02687">
    <property type="entry name" value="FtsX"/>
    <property type="match status" value="1"/>
</dbReference>
<reference evidence="10 11" key="1">
    <citation type="submission" date="2018-07" db="EMBL/GenBank/DDBJ databases">
        <title>Dyella tabacisoli L4-6T, whole genome shotgun sequence.</title>
        <authorList>
            <person name="Zhou X.-K."/>
            <person name="Li W.-J."/>
            <person name="Duan Y.-Q."/>
        </authorList>
    </citation>
    <scope>NUCLEOTIDE SEQUENCE [LARGE SCALE GENOMIC DNA]</scope>
    <source>
        <strain evidence="10 11">L4-6</strain>
    </source>
</reference>
<accession>A0A369USK6</accession>
<evidence type="ECO:0000259" key="9">
    <source>
        <dbReference type="Pfam" id="PF12704"/>
    </source>
</evidence>
<keyword evidence="2" id="KW-1003">Cell membrane</keyword>
<keyword evidence="4 7" id="KW-1133">Transmembrane helix</keyword>
<dbReference type="InterPro" id="IPR050250">
    <property type="entry name" value="Macrolide_Exporter_MacB"/>
</dbReference>
<sequence>MQIKPILSALRHHKAGTFLIALQMALTLAIVCNALFIIHERIEHLSRPTGIEESNLLMIDNHWVGKKDDDYSPAKTDLVALRQIPGVVDAYSSNAYPLIGGGWASGVRKDPAAVEQVGVTAVYFVDEHALSVLGVKLVAGRNFRPDEIGEMRQNGNPDAPIIIITKALADKAFPNGSALGKPLYLGTRGGRPSTVIGVIERLQAPSPSPGEDARSQYSTLVPWLIGGDSNNFIVRTRPGQLDAVVKAAPAALNTISRLRVIPDGGVRTFADVRKEAYKSDRGMVELMSVVCVVLLAITAAGIVGLTSFWVGQRRKQIGVRRALGATKNDILSYFLTENFLISFGGVVVGTLLAVGLNLWMMAQFEMNRLSTGYVLSGVVALLLLGQAAVLAPAMRASRVPPVEATRTV</sequence>
<evidence type="ECO:0000256" key="1">
    <source>
        <dbReference type="ARBA" id="ARBA00004651"/>
    </source>
</evidence>
<dbReference type="PANTHER" id="PTHR30572">
    <property type="entry name" value="MEMBRANE COMPONENT OF TRANSPORTER-RELATED"/>
    <property type="match status" value="1"/>
</dbReference>
<evidence type="ECO:0000256" key="5">
    <source>
        <dbReference type="ARBA" id="ARBA00023136"/>
    </source>
</evidence>
<keyword evidence="5 7" id="KW-0472">Membrane</keyword>
<dbReference type="Proteomes" id="UP000253782">
    <property type="component" value="Unassembled WGS sequence"/>
</dbReference>
<dbReference type="PANTHER" id="PTHR30572:SF4">
    <property type="entry name" value="ABC TRANSPORTER PERMEASE YTRF"/>
    <property type="match status" value="1"/>
</dbReference>
<evidence type="ECO:0000256" key="6">
    <source>
        <dbReference type="ARBA" id="ARBA00038076"/>
    </source>
</evidence>
<evidence type="ECO:0000256" key="4">
    <source>
        <dbReference type="ARBA" id="ARBA00022989"/>
    </source>
</evidence>
<proteinExistence type="inferred from homology"/>
<feature type="domain" description="MacB-like periplasmic core" evidence="9">
    <location>
        <begin position="51"/>
        <end position="247"/>
    </location>
</feature>
<comment type="caution">
    <text evidence="10">The sequence shown here is derived from an EMBL/GenBank/DDBJ whole genome shotgun (WGS) entry which is preliminary data.</text>
</comment>
<evidence type="ECO:0000313" key="10">
    <source>
        <dbReference type="EMBL" id="RDD83025.1"/>
    </source>
</evidence>
<gene>
    <name evidence="10" type="ORF">DVJ77_04020</name>
</gene>
<comment type="subcellular location">
    <subcellularLocation>
        <location evidence="1">Cell membrane</location>
        <topology evidence="1">Multi-pass membrane protein</topology>
    </subcellularLocation>
</comment>
<dbReference type="OrthoDB" id="9770036at2"/>
<protein>
    <submittedName>
        <fullName evidence="10">Peptide ABC transporter permease</fullName>
    </submittedName>
</protein>
<dbReference type="InterPro" id="IPR025857">
    <property type="entry name" value="MacB_PCD"/>
</dbReference>
<dbReference type="EMBL" id="QQAH01000002">
    <property type="protein sequence ID" value="RDD83025.1"/>
    <property type="molecule type" value="Genomic_DNA"/>
</dbReference>
<evidence type="ECO:0000256" key="2">
    <source>
        <dbReference type="ARBA" id="ARBA00022475"/>
    </source>
</evidence>
<organism evidence="10 11">
    <name type="scientific">Dyella tabacisoli</name>
    <dbReference type="NCBI Taxonomy" id="2282381"/>
    <lineage>
        <taxon>Bacteria</taxon>
        <taxon>Pseudomonadati</taxon>
        <taxon>Pseudomonadota</taxon>
        <taxon>Gammaproteobacteria</taxon>
        <taxon>Lysobacterales</taxon>
        <taxon>Rhodanobacteraceae</taxon>
        <taxon>Dyella</taxon>
    </lineage>
</organism>
<dbReference type="GO" id="GO:0022857">
    <property type="term" value="F:transmembrane transporter activity"/>
    <property type="evidence" value="ECO:0007669"/>
    <property type="project" value="TreeGrafter"/>
</dbReference>
<evidence type="ECO:0000313" key="11">
    <source>
        <dbReference type="Proteomes" id="UP000253782"/>
    </source>
</evidence>
<evidence type="ECO:0000256" key="7">
    <source>
        <dbReference type="SAM" id="Phobius"/>
    </source>
</evidence>
<dbReference type="RefSeq" id="WP_114844139.1">
    <property type="nucleotide sequence ID" value="NZ_JBHSPE010000001.1"/>
</dbReference>
<feature type="transmembrane region" description="Helical" evidence="7">
    <location>
        <begin position="15"/>
        <end position="38"/>
    </location>
</feature>
<dbReference type="Pfam" id="PF12704">
    <property type="entry name" value="MacB_PCD"/>
    <property type="match status" value="1"/>
</dbReference>
<dbReference type="GO" id="GO:0005886">
    <property type="term" value="C:plasma membrane"/>
    <property type="evidence" value="ECO:0007669"/>
    <property type="project" value="UniProtKB-SubCell"/>
</dbReference>
<keyword evidence="3 7" id="KW-0812">Transmembrane</keyword>
<comment type="similarity">
    <text evidence="6">Belongs to the ABC-4 integral membrane protein family.</text>
</comment>
<feature type="domain" description="ABC3 transporter permease C-terminal" evidence="8">
    <location>
        <begin position="289"/>
        <end position="401"/>
    </location>
</feature>
<feature type="transmembrane region" description="Helical" evidence="7">
    <location>
        <begin position="372"/>
        <end position="394"/>
    </location>
</feature>